<gene>
    <name evidence="5" type="ORF">PV08_04615</name>
</gene>
<dbReference type="Pfam" id="PF12796">
    <property type="entry name" value="Ank_2"/>
    <property type="match status" value="1"/>
</dbReference>
<dbReference type="RefSeq" id="XP_016237637.1">
    <property type="nucleotide sequence ID" value="XM_016378960.1"/>
</dbReference>
<dbReference type="Gene3D" id="1.25.40.20">
    <property type="entry name" value="Ankyrin repeat-containing domain"/>
    <property type="match status" value="2"/>
</dbReference>
<sequence length="540" mass="61860">MAAVLENDEDGALKLAVRPNALSARNFLGQSALHLSVAYPKLLAKLLAFYEDLGVDMPDNVGATPLIYAACYGKADSIISLLRAGANPWIKDRTYKLNFMDCAIFTRHTNVLGKTVEETKNLYAATNFQNILNYIIRNLIFPRRPANVPKRCDYLRQFLSFGGDANTTYGDNSTLLHHVHEHEEVELLFEYGFDRINHADDDGVVPLMRLLLSNRLHIVRNCLRKGASTLSQDMHGWTAMHHVVKRFEQMHLSRDTFCSTYAHTIASIKMLLEHGADPRTTDHCRCACGIDGCSPSTFLAGSVRYRPLVPSVQLLDWVLLVQERTSELLFKEVLIQALRATRFRYVGLTHVCCGQSFSPRILEEADIKDTLDEERAEIQEFNESLETLTWLDASSLMEALIQEQVQHCCDLRNVVTDPPKGSFRIKYDAMYIKDYLEWIDSIYRSPKYPRFDQEWRGKRIYWVLRLEQAILDRVQRASESPDSVGDSKSLPEWHDIDLENCFYGVDVCLTILRLMWGQVSMRCLVVLGLYVVIEMIYQGW</sequence>
<dbReference type="InterPro" id="IPR036770">
    <property type="entry name" value="Ankyrin_rpt-contain_sf"/>
</dbReference>
<dbReference type="HOGENOM" id="CLU_531035_0_0_1"/>
<dbReference type="PANTHER" id="PTHR24180:SF45">
    <property type="entry name" value="POLY [ADP-RIBOSE] POLYMERASE TANKYRASE"/>
    <property type="match status" value="1"/>
</dbReference>
<dbReference type="Proteomes" id="UP000053328">
    <property type="component" value="Unassembled WGS sequence"/>
</dbReference>
<evidence type="ECO:0000256" key="1">
    <source>
        <dbReference type="ARBA" id="ARBA00022737"/>
    </source>
</evidence>
<dbReference type="PANTHER" id="PTHR24180">
    <property type="entry name" value="CYCLIN-DEPENDENT KINASE INHIBITOR 2C-RELATED"/>
    <property type="match status" value="1"/>
</dbReference>
<dbReference type="STRING" id="91928.A0A0D1YQA7"/>
<keyword evidence="2 3" id="KW-0040">ANK repeat</keyword>
<name>A0A0D1YQA7_9EURO</name>
<organism evidence="5 6">
    <name type="scientific">Exophiala spinifera</name>
    <dbReference type="NCBI Taxonomy" id="91928"/>
    <lineage>
        <taxon>Eukaryota</taxon>
        <taxon>Fungi</taxon>
        <taxon>Dikarya</taxon>
        <taxon>Ascomycota</taxon>
        <taxon>Pezizomycotina</taxon>
        <taxon>Eurotiomycetes</taxon>
        <taxon>Chaetothyriomycetidae</taxon>
        <taxon>Chaetothyriales</taxon>
        <taxon>Herpotrichiellaceae</taxon>
        <taxon>Exophiala</taxon>
    </lineage>
</organism>
<dbReference type="VEuPathDB" id="FungiDB:PV08_04615"/>
<dbReference type="AlphaFoldDB" id="A0A0D1YQA7"/>
<protein>
    <submittedName>
        <fullName evidence="5">Uncharacterized protein</fullName>
    </submittedName>
</protein>
<keyword evidence="4" id="KW-0175">Coiled coil</keyword>
<dbReference type="GeneID" id="27331698"/>
<dbReference type="SMART" id="SM00248">
    <property type="entry name" value="ANK"/>
    <property type="match status" value="3"/>
</dbReference>
<dbReference type="PROSITE" id="PS50088">
    <property type="entry name" value="ANK_REPEAT"/>
    <property type="match status" value="1"/>
</dbReference>
<accession>A0A0D1YQA7</accession>
<evidence type="ECO:0000256" key="4">
    <source>
        <dbReference type="SAM" id="Coils"/>
    </source>
</evidence>
<evidence type="ECO:0000313" key="5">
    <source>
        <dbReference type="EMBL" id="KIW17421.1"/>
    </source>
</evidence>
<proteinExistence type="predicted"/>
<dbReference type="InterPro" id="IPR002110">
    <property type="entry name" value="Ankyrin_rpt"/>
</dbReference>
<feature type="coiled-coil region" evidence="4">
    <location>
        <begin position="364"/>
        <end position="391"/>
    </location>
</feature>
<dbReference type="InterPro" id="IPR051637">
    <property type="entry name" value="Ank_repeat_dom-contain_49"/>
</dbReference>
<reference evidence="5 6" key="1">
    <citation type="submission" date="2015-01" db="EMBL/GenBank/DDBJ databases">
        <title>The Genome Sequence of Exophiala spinifera CBS89968.</title>
        <authorList>
            <consortium name="The Broad Institute Genomics Platform"/>
            <person name="Cuomo C."/>
            <person name="de Hoog S."/>
            <person name="Gorbushina A."/>
            <person name="Stielow B."/>
            <person name="Teixiera M."/>
            <person name="Abouelleil A."/>
            <person name="Chapman S.B."/>
            <person name="Priest M."/>
            <person name="Young S.K."/>
            <person name="Wortman J."/>
            <person name="Nusbaum C."/>
            <person name="Birren B."/>
        </authorList>
    </citation>
    <scope>NUCLEOTIDE SEQUENCE [LARGE SCALE GENOMIC DNA]</scope>
    <source>
        <strain evidence="5 6">CBS 89968</strain>
    </source>
</reference>
<evidence type="ECO:0000256" key="2">
    <source>
        <dbReference type="ARBA" id="ARBA00023043"/>
    </source>
</evidence>
<feature type="repeat" description="ANK" evidence="3">
    <location>
        <begin position="61"/>
        <end position="93"/>
    </location>
</feature>
<dbReference type="EMBL" id="KN847494">
    <property type="protein sequence ID" value="KIW17421.1"/>
    <property type="molecule type" value="Genomic_DNA"/>
</dbReference>
<keyword evidence="1" id="KW-0677">Repeat</keyword>
<evidence type="ECO:0000256" key="3">
    <source>
        <dbReference type="PROSITE-ProRule" id="PRU00023"/>
    </source>
</evidence>
<dbReference type="SUPFAM" id="SSF48403">
    <property type="entry name" value="Ankyrin repeat"/>
    <property type="match status" value="1"/>
</dbReference>
<dbReference type="OrthoDB" id="3200163at2759"/>
<evidence type="ECO:0000313" key="6">
    <source>
        <dbReference type="Proteomes" id="UP000053328"/>
    </source>
</evidence>
<keyword evidence="6" id="KW-1185">Reference proteome</keyword>